<accession>A0A2K9Z838</accession>
<dbReference type="Proteomes" id="UP000238523">
    <property type="component" value="Chromosome"/>
</dbReference>
<dbReference type="EMBL" id="CP025012">
    <property type="protein sequence ID" value="AUW44418.1"/>
    <property type="molecule type" value="Genomic_DNA"/>
</dbReference>
<evidence type="ECO:0000313" key="1">
    <source>
        <dbReference type="EMBL" id="AUW44418.1"/>
    </source>
</evidence>
<sequence>MGKRKICETFIFTRVEGVDFNGFSGSDGPNEHNEKPRWFVPSRLFAGLNYRLG</sequence>
<gene>
    <name evidence="1" type="ORF">CUJ84_Chr004098</name>
</gene>
<evidence type="ECO:0000313" key="2">
    <source>
        <dbReference type="Proteomes" id="UP000238523"/>
    </source>
</evidence>
<protein>
    <submittedName>
        <fullName evidence="1">Uncharacterized protein</fullName>
    </submittedName>
</protein>
<reference evidence="1 2" key="1">
    <citation type="submission" date="2017-11" db="EMBL/GenBank/DDBJ databases">
        <title>Complete genome of Rhizobium leguminosarum Norway, an ineffective micro-symbiont.</title>
        <authorList>
            <person name="Hoffrichter A."/>
            <person name="Liang J."/>
            <person name="Brachmann A."/>
            <person name="Marin M."/>
        </authorList>
    </citation>
    <scope>NUCLEOTIDE SEQUENCE [LARGE SCALE GENOMIC DNA]</scope>
    <source>
        <strain evidence="1 2">Norway</strain>
    </source>
</reference>
<name>A0A2K9Z838_RHILE</name>
<proteinExistence type="predicted"/>
<dbReference type="AlphaFoldDB" id="A0A2K9Z838"/>
<organism evidence="1 2">
    <name type="scientific">Rhizobium leguminosarum</name>
    <dbReference type="NCBI Taxonomy" id="384"/>
    <lineage>
        <taxon>Bacteria</taxon>
        <taxon>Pseudomonadati</taxon>
        <taxon>Pseudomonadota</taxon>
        <taxon>Alphaproteobacteria</taxon>
        <taxon>Hyphomicrobiales</taxon>
        <taxon>Rhizobiaceae</taxon>
        <taxon>Rhizobium/Agrobacterium group</taxon>
        <taxon>Rhizobium</taxon>
    </lineage>
</organism>